<dbReference type="EMBL" id="JAACJK010000111">
    <property type="protein sequence ID" value="KAF5332265.1"/>
    <property type="molecule type" value="Genomic_DNA"/>
</dbReference>
<feature type="compositionally biased region" description="Polar residues" evidence="1">
    <location>
        <begin position="62"/>
        <end position="72"/>
    </location>
</feature>
<comment type="caution">
    <text evidence="2">The sequence shown here is derived from an EMBL/GenBank/DDBJ whole genome shotgun (WGS) entry which is preliminary data.</text>
</comment>
<accession>A0A8H5BZD6</accession>
<dbReference type="Pfam" id="PF18759">
    <property type="entry name" value="Plavaka"/>
    <property type="match status" value="1"/>
</dbReference>
<organism evidence="2 3">
    <name type="scientific">Ephemerocybe angulata</name>
    <dbReference type="NCBI Taxonomy" id="980116"/>
    <lineage>
        <taxon>Eukaryota</taxon>
        <taxon>Fungi</taxon>
        <taxon>Dikarya</taxon>
        <taxon>Basidiomycota</taxon>
        <taxon>Agaricomycotina</taxon>
        <taxon>Agaricomycetes</taxon>
        <taxon>Agaricomycetidae</taxon>
        <taxon>Agaricales</taxon>
        <taxon>Agaricineae</taxon>
        <taxon>Psathyrellaceae</taxon>
        <taxon>Ephemerocybe</taxon>
    </lineage>
</organism>
<reference evidence="2 3" key="1">
    <citation type="journal article" date="2020" name="ISME J.">
        <title>Uncovering the hidden diversity of litter-decomposition mechanisms in mushroom-forming fungi.</title>
        <authorList>
            <person name="Floudas D."/>
            <person name="Bentzer J."/>
            <person name="Ahren D."/>
            <person name="Johansson T."/>
            <person name="Persson P."/>
            <person name="Tunlid A."/>
        </authorList>
    </citation>
    <scope>NUCLEOTIDE SEQUENCE [LARGE SCALE GENOMIC DNA]</scope>
    <source>
        <strain evidence="2 3">CBS 175.51</strain>
    </source>
</reference>
<evidence type="ECO:0000313" key="2">
    <source>
        <dbReference type="EMBL" id="KAF5332265.1"/>
    </source>
</evidence>
<evidence type="ECO:0000313" key="3">
    <source>
        <dbReference type="Proteomes" id="UP000541558"/>
    </source>
</evidence>
<dbReference type="OrthoDB" id="3208495at2759"/>
<protein>
    <submittedName>
        <fullName evidence="2">Uncharacterized protein</fullName>
    </submittedName>
</protein>
<dbReference type="InterPro" id="IPR041078">
    <property type="entry name" value="Plavaka"/>
</dbReference>
<feature type="region of interest" description="Disordered" evidence="1">
    <location>
        <begin position="37"/>
        <end position="111"/>
    </location>
</feature>
<gene>
    <name evidence="2" type="ORF">D9611_008212</name>
</gene>
<name>A0A8H5BZD6_9AGAR</name>
<evidence type="ECO:0000256" key="1">
    <source>
        <dbReference type="SAM" id="MobiDB-lite"/>
    </source>
</evidence>
<sequence length="616" mass="69144">MSSNTSSLKCYGPKCGFSAKEERELQAHIKRCPLAATLVSSRRKRQKDEQKLAAKSKKQKSTPSTGAQSTPIDTPDAADAMDVDFPVPPSPPAEPEAPQEEVQRAVKPPQRRKVQFADNITPQNPVNEPPPPPPVVQAPPGIEAAGIPGEFRTKPNSYGMFRVYPNGFPSYTPDNIATADETADAPTFQIDKKLPVWSSGWSNPRSRTISKSDLETLFPNRSIYYLMDWHVNDTSTTPKSLPHLKSLVSNVITRPGFDPKAFEGFSAEREQARIDNLHNNPASVIRVQDPWTAASPLIPLCPPTTVTYPNVSSLPSFPVDGMYHRTILGLIKSALSEPAAEQFHLFPFEQYWQPSSGPPQRIYSEVYTSPAFLDEHRAIRESLLAKGITAESVVVGLTMWSDSTHLTQFGSASLWPVYVGFANQSKYTRGKPSTFSSHHLAYIPKLGATFEQVYFDVFNEAPTRESITQARRELVHAVWLVLLDDKFVHAYVYGFDWVYWDNITRRTFPRIFTHAMDYQEKVLLACIKFLAFCPCPRCLIRKAQIPMLGTAADDHIRATQPRFDNEQDQYDIKSIRKQVYLKGVSLASKTVKAVLGRKSWTPIRVRVPQHFPENSI</sequence>
<dbReference type="AlphaFoldDB" id="A0A8H5BZD6"/>
<dbReference type="Proteomes" id="UP000541558">
    <property type="component" value="Unassembled WGS sequence"/>
</dbReference>
<proteinExistence type="predicted"/>
<feature type="compositionally biased region" description="Pro residues" evidence="1">
    <location>
        <begin position="86"/>
        <end position="95"/>
    </location>
</feature>
<keyword evidence="3" id="KW-1185">Reference proteome</keyword>